<dbReference type="Gene3D" id="3.30.750.44">
    <property type="match status" value="1"/>
</dbReference>
<evidence type="ECO:0000313" key="3">
    <source>
        <dbReference type="Proteomes" id="UP000239494"/>
    </source>
</evidence>
<dbReference type="Proteomes" id="UP000239494">
    <property type="component" value="Unassembled WGS sequence"/>
</dbReference>
<keyword evidence="3" id="KW-1185">Reference proteome</keyword>
<dbReference type="CDD" id="cd07563">
    <property type="entry name" value="Peptidase_S41_IRBP"/>
    <property type="match status" value="1"/>
</dbReference>
<dbReference type="SUPFAM" id="SSF52096">
    <property type="entry name" value="ClpP/crotonase"/>
    <property type="match status" value="1"/>
</dbReference>
<evidence type="ECO:0000259" key="1">
    <source>
        <dbReference type="SMART" id="SM00245"/>
    </source>
</evidence>
<evidence type="ECO:0000313" key="2">
    <source>
        <dbReference type="EMBL" id="PRY39693.1"/>
    </source>
</evidence>
<dbReference type="Pfam" id="PF11918">
    <property type="entry name" value="Peptidase_S41_N"/>
    <property type="match status" value="1"/>
</dbReference>
<proteinExistence type="predicted"/>
<sequence>MDIPSIITRTRGLLVEHYVFPEVAAALDAHLTARGDHYATATTPEELAVLVTEDLQSVNGDRHLRLKHHVDEAHEDDEATRSHVAKEFAENMGGVPLVRLLDGGVAHLELASLLFPLEMAAESITAAFTLVSHADALVIDLRRNRGGDPHTVAWVCGYLLDEPTHLNTFHTREDESYQQFWSPAHVPGKRFGGTRPVYVLTSGATFSGAEELSYDLQQLGRATIVGETTGGGAHPRRGFAVHPHLEVTIPTARAVNPVSGTNWELVGVIPDIAVPADEALDRAHREALTALGRG</sequence>
<dbReference type="SMART" id="SM00245">
    <property type="entry name" value="TSPc"/>
    <property type="match status" value="1"/>
</dbReference>
<dbReference type="GO" id="GO:0006508">
    <property type="term" value="P:proteolysis"/>
    <property type="evidence" value="ECO:0007669"/>
    <property type="project" value="InterPro"/>
</dbReference>
<dbReference type="OrthoDB" id="6397760at2"/>
<reference evidence="2 3" key="1">
    <citation type="submission" date="2018-03" db="EMBL/GenBank/DDBJ databases">
        <title>Genomic Encyclopedia of Archaeal and Bacterial Type Strains, Phase II (KMG-II): from individual species to whole genera.</title>
        <authorList>
            <person name="Goeker M."/>
        </authorList>
    </citation>
    <scope>NUCLEOTIDE SEQUENCE [LARGE SCALE GENOMIC DNA]</scope>
    <source>
        <strain evidence="2 3">DSM 44720</strain>
    </source>
</reference>
<dbReference type="InterPro" id="IPR005151">
    <property type="entry name" value="Tail-specific_protease"/>
</dbReference>
<dbReference type="Pfam" id="PF03572">
    <property type="entry name" value="Peptidase_S41"/>
    <property type="match status" value="1"/>
</dbReference>
<feature type="domain" description="Tail specific protease" evidence="1">
    <location>
        <begin position="59"/>
        <end position="275"/>
    </location>
</feature>
<accession>A0A2T0T240</accession>
<comment type="caution">
    <text evidence="2">The sequence shown here is derived from an EMBL/GenBank/DDBJ whole genome shotgun (WGS) entry which is preliminary data.</text>
</comment>
<gene>
    <name evidence="2" type="ORF">CLV43_107280</name>
</gene>
<dbReference type="AlphaFoldDB" id="A0A2T0T240"/>
<dbReference type="EMBL" id="PVTF01000007">
    <property type="protein sequence ID" value="PRY39693.1"/>
    <property type="molecule type" value="Genomic_DNA"/>
</dbReference>
<protein>
    <submittedName>
        <fullName evidence="2">Peptidase S41-like protein</fullName>
    </submittedName>
</protein>
<name>A0A2T0T240_9PSEU</name>
<organism evidence="2 3">
    <name type="scientific">Umezawaea tangerina</name>
    <dbReference type="NCBI Taxonomy" id="84725"/>
    <lineage>
        <taxon>Bacteria</taxon>
        <taxon>Bacillati</taxon>
        <taxon>Actinomycetota</taxon>
        <taxon>Actinomycetes</taxon>
        <taxon>Pseudonocardiales</taxon>
        <taxon>Pseudonocardiaceae</taxon>
        <taxon>Umezawaea</taxon>
    </lineage>
</organism>
<dbReference type="PANTHER" id="PTHR11261">
    <property type="entry name" value="INTERPHOTORECEPTOR RETINOID-BINDING PROTEIN"/>
    <property type="match status" value="1"/>
</dbReference>
<dbReference type="InterPro" id="IPR029045">
    <property type="entry name" value="ClpP/crotonase-like_dom_sf"/>
</dbReference>
<dbReference type="Gene3D" id="3.90.226.10">
    <property type="entry name" value="2-enoyl-CoA Hydratase, Chain A, domain 1"/>
    <property type="match status" value="1"/>
</dbReference>
<dbReference type="GO" id="GO:0008236">
    <property type="term" value="F:serine-type peptidase activity"/>
    <property type="evidence" value="ECO:0007669"/>
    <property type="project" value="InterPro"/>
</dbReference>
<dbReference type="PANTHER" id="PTHR11261:SF3">
    <property type="entry name" value="RETINOL-BINDING PROTEIN 3"/>
    <property type="match status" value="1"/>
</dbReference>
<dbReference type="RefSeq" id="WP_106189609.1">
    <property type="nucleotide sequence ID" value="NZ_PVTF01000007.1"/>
</dbReference>